<dbReference type="EMBL" id="FNVG01000020">
    <property type="protein sequence ID" value="SEG57219.1"/>
    <property type="molecule type" value="Genomic_DNA"/>
</dbReference>
<dbReference type="RefSeq" id="WP_103881652.1">
    <property type="nucleotide sequence ID" value="NZ_FNVG01000020.1"/>
</dbReference>
<gene>
    <name evidence="2" type="ORF">SAMN04488244_12050</name>
</gene>
<accession>A0A1H6B8R6</accession>
<sequence>MVKRWYHLFIALILAVCTHAVAASEYPSFNTNKVHSQAFLTLDLAAETSHVIDPASEEEGSVLNDNLGPYFLSASRRIINDGHGTALNAAPDYFLLIAFLTPPLLELATQSSALIPPQHHWTSKNRYASSRLSGWKEANTLYTHKHTRHS</sequence>
<protein>
    <submittedName>
        <fullName evidence="2">Uncharacterized protein</fullName>
    </submittedName>
</protein>
<evidence type="ECO:0000313" key="2">
    <source>
        <dbReference type="EMBL" id="SEG57219.1"/>
    </source>
</evidence>
<feature type="chain" id="PRO_5009293465" evidence="1">
    <location>
        <begin position="23"/>
        <end position="150"/>
    </location>
</feature>
<evidence type="ECO:0000313" key="3">
    <source>
        <dbReference type="Proteomes" id="UP000236721"/>
    </source>
</evidence>
<keyword evidence="1" id="KW-0732">Signal</keyword>
<reference evidence="3" key="1">
    <citation type="submission" date="2016-10" db="EMBL/GenBank/DDBJ databases">
        <authorList>
            <person name="Varghese N."/>
            <person name="Submissions S."/>
        </authorList>
    </citation>
    <scope>NUCLEOTIDE SEQUENCE [LARGE SCALE GENOMIC DNA]</scope>
    <source>
        <strain evidence="3">CGMCC 1.7062</strain>
    </source>
</reference>
<dbReference type="Proteomes" id="UP000236721">
    <property type="component" value="Unassembled WGS sequence"/>
</dbReference>
<dbReference type="AlphaFoldDB" id="A0A1H6B8R6"/>
<keyword evidence="3" id="KW-1185">Reference proteome</keyword>
<feature type="signal peptide" evidence="1">
    <location>
        <begin position="1"/>
        <end position="22"/>
    </location>
</feature>
<evidence type="ECO:0000256" key="1">
    <source>
        <dbReference type="SAM" id="SignalP"/>
    </source>
</evidence>
<organism evidence="2 3">
    <name type="scientific">Vibrio hangzhouensis</name>
    <dbReference type="NCBI Taxonomy" id="462991"/>
    <lineage>
        <taxon>Bacteria</taxon>
        <taxon>Pseudomonadati</taxon>
        <taxon>Pseudomonadota</taxon>
        <taxon>Gammaproteobacteria</taxon>
        <taxon>Vibrionales</taxon>
        <taxon>Vibrionaceae</taxon>
        <taxon>Vibrio</taxon>
    </lineage>
</organism>
<name>A0A1H6B8R6_9VIBR</name>
<proteinExistence type="predicted"/>
<dbReference type="OrthoDB" id="6272517at2"/>